<accession>A0A7W7WVY0</accession>
<evidence type="ECO:0000313" key="1">
    <source>
        <dbReference type="EMBL" id="MBB4965387.1"/>
    </source>
</evidence>
<evidence type="ECO:0000313" key="2">
    <source>
        <dbReference type="Proteomes" id="UP000542674"/>
    </source>
</evidence>
<keyword evidence="2" id="KW-1185">Reference proteome</keyword>
<dbReference type="Proteomes" id="UP000542674">
    <property type="component" value="Unassembled WGS sequence"/>
</dbReference>
<name>A0A7W7WVY0_9PSEU</name>
<gene>
    <name evidence="1" type="ORF">F4559_002746</name>
</gene>
<protein>
    <submittedName>
        <fullName evidence="1">Uncharacterized protein</fullName>
    </submittedName>
</protein>
<dbReference type="AlphaFoldDB" id="A0A7W7WVY0"/>
<dbReference type="EMBL" id="JACHJS010000001">
    <property type="protein sequence ID" value="MBB4965387.1"/>
    <property type="molecule type" value="Genomic_DNA"/>
</dbReference>
<comment type="caution">
    <text evidence="1">The sequence shown here is derived from an EMBL/GenBank/DDBJ whole genome shotgun (WGS) entry which is preliminary data.</text>
</comment>
<proteinExistence type="predicted"/>
<organism evidence="1 2">
    <name type="scientific">Saccharothrix violaceirubra</name>
    <dbReference type="NCBI Taxonomy" id="413306"/>
    <lineage>
        <taxon>Bacteria</taxon>
        <taxon>Bacillati</taxon>
        <taxon>Actinomycetota</taxon>
        <taxon>Actinomycetes</taxon>
        <taxon>Pseudonocardiales</taxon>
        <taxon>Pseudonocardiaceae</taxon>
        <taxon>Saccharothrix</taxon>
    </lineage>
</organism>
<reference evidence="1 2" key="1">
    <citation type="submission" date="2020-08" db="EMBL/GenBank/DDBJ databases">
        <title>Sequencing the genomes of 1000 actinobacteria strains.</title>
        <authorList>
            <person name="Klenk H.-P."/>
        </authorList>
    </citation>
    <scope>NUCLEOTIDE SEQUENCE [LARGE SCALE GENOMIC DNA]</scope>
    <source>
        <strain evidence="1 2">DSM 45084</strain>
    </source>
</reference>
<dbReference type="RefSeq" id="WP_184668889.1">
    <property type="nucleotide sequence ID" value="NZ_BAABAI010000001.1"/>
</dbReference>
<sequence length="45" mass="4597">MPERVQEIAAGFRAAGHDAGDRLAAGVEELVDELGDLVPAAQHGG</sequence>